<dbReference type="EMBL" id="VNHM01000014">
    <property type="protein sequence ID" value="TYO94527.1"/>
    <property type="molecule type" value="Genomic_DNA"/>
</dbReference>
<dbReference type="InterPro" id="IPR013762">
    <property type="entry name" value="Integrase-like_cat_sf"/>
</dbReference>
<comment type="caution">
    <text evidence="8">The sequence shown here is derived from an EMBL/GenBank/DDBJ whole genome shotgun (WGS) entry which is preliminary data.</text>
</comment>
<feature type="domain" description="Integrase SAM-like N-terminal" evidence="7">
    <location>
        <begin position="35"/>
        <end position="109"/>
    </location>
</feature>
<evidence type="ECO:0000256" key="5">
    <source>
        <dbReference type="ARBA" id="ARBA00023172"/>
    </source>
</evidence>
<dbReference type="Gene3D" id="1.10.443.10">
    <property type="entry name" value="Intergrase catalytic core"/>
    <property type="match status" value="1"/>
</dbReference>
<dbReference type="GO" id="GO:0015074">
    <property type="term" value="P:DNA integration"/>
    <property type="evidence" value="ECO:0007669"/>
    <property type="project" value="UniProtKB-KW"/>
</dbReference>
<evidence type="ECO:0000259" key="6">
    <source>
        <dbReference type="Pfam" id="PF00589"/>
    </source>
</evidence>
<feature type="domain" description="Tyr recombinase" evidence="6">
    <location>
        <begin position="149"/>
        <end position="284"/>
    </location>
</feature>
<evidence type="ECO:0000313" key="9">
    <source>
        <dbReference type="Proteomes" id="UP000323166"/>
    </source>
</evidence>
<dbReference type="InterPro" id="IPR004107">
    <property type="entry name" value="Integrase_SAM-like_N"/>
</dbReference>
<evidence type="ECO:0000259" key="7">
    <source>
        <dbReference type="Pfam" id="PF13495"/>
    </source>
</evidence>
<dbReference type="SUPFAM" id="SSF56349">
    <property type="entry name" value="DNA breaking-rejoining enzymes"/>
    <property type="match status" value="1"/>
</dbReference>
<dbReference type="AlphaFoldDB" id="A0A5S4ZP48"/>
<dbReference type="Pfam" id="PF13495">
    <property type="entry name" value="Phage_int_SAM_4"/>
    <property type="match status" value="1"/>
</dbReference>
<name>A0A5S4ZP48_9FIRM</name>
<dbReference type="InterPro" id="IPR011010">
    <property type="entry name" value="DNA_brk_join_enz"/>
</dbReference>
<keyword evidence="5" id="KW-0233">DNA recombination</keyword>
<evidence type="ECO:0000256" key="2">
    <source>
        <dbReference type="ARBA" id="ARBA00008857"/>
    </source>
</evidence>
<dbReference type="GO" id="GO:0006310">
    <property type="term" value="P:DNA recombination"/>
    <property type="evidence" value="ECO:0007669"/>
    <property type="project" value="UniProtKB-KW"/>
</dbReference>
<gene>
    <name evidence="8" type="ORF">LX24_02363</name>
</gene>
<keyword evidence="9" id="KW-1185">Reference proteome</keyword>
<dbReference type="PANTHER" id="PTHR30349:SF41">
    <property type="entry name" value="INTEGRASE_RECOMBINASE PROTEIN MJ0367-RELATED"/>
    <property type="match status" value="1"/>
</dbReference>
<evidence type="ECO:0000256" key="3">
    <source>
        <dbReference type="ARBA" id="ARBA00022908"/>
    </source>
</evidence>
<accession>A0A5S4ZP48</accession>
<sequence>MGVVFIAIRYTFKKTGVGTVDNLGAQLQKIIRGAKQGSNETKYRYIAASERFIRFVAVKFKLKKLQNIQEKHLQAYVEDMRQRGCADKYIKTDIAGIRYLHRQIPQTRYELLDGRVANKKYGLGSTPDGRADRAWTERELTDMKALAMQRNKPNIALALETARATGMRLDEFSSLRRAEVEAALRTGVLHLTNTKGGRPRDIPLSPRTIDAFRAALKLSSRGSYVFTLPGMKVHKFKEAVKSFIWRHRGLLQDPNRNRTAQNVKPGEFAALAVHGLRHTFAREFLIERFKENLEMGLDRARAEKEARKVTSMVMGHNRVSVTLIYAPKGLLDGVEQGNLCGGHCNGHR</sequence>
<dbReference type="InterPro" id="IPR002104">
    <property type="entry name" value="Integrase_catalytic"/>
</dbReference>
<organism evidence="8 9">
    <name type="scientific">Desulfallas thermosapovorans DSM 6562</name>
    <dbReference type="NCBI Taxonomy" id="1121431"/>
    <lineage>
        <taxon>Bacteria</taxon>
        <taxon>Bacillati</taxon>
        <taxon>Bacillota</taxon>
        <taxon>Clostridia</taxon>
        <taxon>Eubacteriales</taxon>
        <taxon>Desulfallaceae</taxon>
        <taxon>Desulfallas</taxon>
    </lineage>
</organism>
<dbReference type="PANTHER" id="PTHR30349">
    <property type="entry name" value="PHAGE INTEGRASE-RELATED"/>
    <property type="match status" value="1"/>
</dbReference>
<dbReference type="Gene3D" id="1.10.150.130">
    <property type="match status" value="1"/>
</dbReference>
<dbReference type="Pfam" id="PF00589">
    <property type="entry name" value="Phage_integrase"/>
    <property type="match status" value="1"/>
</dbReference>
<keyword evidence="3" id="KW-0229">DNA integration</keyword>
<proteinExistence type="inferred from homology"/>
<dbReference type="InterPro" id="IPR010998">
    <property type="entry name" value="Integrase_recombinase_N"/>
</dbReference>
<dbReference type="GO" id="GO:0003677">
    <property type="term" value="F:DNA binding"/>
    <property type="evidence" value="ECO:0007669"/>
    <property type="project" value="UniProtKB-KW"/>
</dbReference>
<evidence type="ECO:0000256" key="1">
    <source>
        <dbReference type="ARBA" id="ARBA00003283"/>
    </source>
</evidence>
<evidence type="ECO:0000313" key="8">
    <source>
        <dbReference type="EMBL" id="TYO94527.1"/>
    </source>
</evidence>
<comment type="similarity">
    <text evidence="2">Belongs to the 'phage' integrase family.</text>
</comment>
<reference evidence="8 9" key="1">
    <citation type="submission" date="2019-07" db="EMBL/GenBank/DDBJ databases">
        <title>Genomic Encyclopedia of Type Strains, Phase I: the one thousand microbial genomes (KMG-I) project.</title>
        <authorList>
            <person name="Kyrpides N."/>
        </authorList>
    </citation>
    <scope>NUCLEOTIDE SEQUENCE [LARGE SCALE GENOMIC DNA]</scope>
    <source>
        <strain evidence="8 9">DSM 6562</strain>
    </source>
</reference>
<protein>
    <submittedName>
        <fullName evidence="8">Site-specific recombinase XerD</fullName>
    </submittedName>
</protein>
<comment type="function">
    <text evidence="1">Site-specific tyrosine recombinase, which acts by catalyzing the cutting and rejoining of the recombining DNA molecules.</text>
</comment>
<keyword evidence="4" id="KW-0238">DNA-binding</keyword>
<dbReference type="Proteomes" id="UP000323166">
    <property type="component" value="Unassembled WGS sequence"/>
</dbReference>
<evidence type="ECO:0000256" key="4">
    <source>
        <dbReference type="ARBA" id="ARBA00023125"/>
    </source>
</evidence>
<dbReference type="InterPro" id="IPR050090">
    <property type="entry name" value="Tyrosine_recombinase_XerCD"/>
</dbReference>